<gene>
    <name evidence="3" type="ORF">ACFOZ4_26685</name>
</gene>
<dbReference type="RefSeq" id="WP_253761607.1">
    <property type="nucleotide sequence ID" value="NZ_JAMZDZ010000001.1"/>
</dbReference>
<accession>A0ABV8LUV6</accession>
<evidence type="ECO:0000259" key="2">
    <source>
        <dbReference type="Pfam" id="PF24879"/>
    </source>
</evidence>
<dbReference type="Pfam" id="PF24879">
    <property type="entry name" value="DUF7737"/>
    <property type="match status" value="1"/>
</dbReference>
<name>A0ABV8LUV6_9ACTN</name>
<comment type="caution">
    <text evidence="3">The sequence shown here is derived from an EMBL/GenBank/DDBJ whole genome shotgun (WGS) entry which is preliminary data.</text>
</comment>
<evidence type="ECO:0000313" key="4">
    <source>
        <dbReference type="Proteomes" id="UP001595816"/>
    </source>
</evidence>
<sequence length="791" mass="86726">MELSAYAADLMRVVSDPMAAQDDPLAHRSVDEARLSDHDLGALAVAAQRRLPGFGYSTLMYSLDVVLRTRQPRFTTQTCADFLDAVAGRAARDLGGHPTLAVNALLHCDGPWPPSAAKSIGSLLRSLIKNARFTAPYAMVALAAVSGGLTGVLIRQVFKNTLPPIAQEELAVLTKIGPPSLLPIAELSSDRGYDLPPPSSGQWRRLADTEEYRAYCWAALRTAADRAARIHSGELPFVADKAFDHLEVATLGRAARVLLLLDERELPELLRPLVFQVSVAPTAAKTLPSQALLYEIARAAIDFPTPEVLTILREARSRVRHKGVPKQLDRKLKMIELALADRPEVATRLPDLGFEADGTLEVAAGPQAAVLVATAEEVTLSWRADGGKVSATPSAVVKRDHKEVVAAARDLLKRARAHHRSLVRALESGIAAPAEQTVDRWRAELGGTGLGLAVARGLIWEVEVSPGRWQSVMPEGGDFVGPDGVVVKPVGDAGIRLWHPIRSTVDEIQAWRERFLAAGLRQPFKQAFREIYLLTPAEEQAGTESLRFAAHIVRYKQFYALVKGRGWSTPMLGPWDGGDFAEAVRVLPGGQWRVVLDQEYADADNECAVTGRIRFDRRVDGSFRSAGVTEVPPMLFSEAMRDVDLFVGVTSVAADPEWTLRREQHHAYWWETGFGDLTETAQSRRDALARVLPRLNIADRCELRDRWLYVRGSLRTYKIHLGSGNILMEPDDAYLCIVPARGKADQVYLPFTDDRLALILSKAFLLAADGKITDQSILRQIGVTGRAGVET</sequence>
<proteinExistence type="predicted"/>
<dbReference type="Proteomes" id="UP001595816">
    <property type="component" value="Unassembled WGS sequence"/>
</dbReference>
<reference evidence="4" key="1">
    <citation type="journal article" date="2019" name="Int. J. Syst. Evol. Microbiol.">
        <title>The Global Catalogue of Microorganisms (GCM) 10K type strain sequencing project: providing services to taxonomists for standard genome sequencing and annotation.</title>
        <authorList>
            <consortium name="The Broad Institute Genomics Platform"/>
            <consortium name="The Broad Institute Genome Sequencing Center for Infectious Disease"/>
            <person name="Wu L."/>
            <person name="Ma J."/>
        </authorList>
    </citation>
    <scope>NUCLEOTIDE SEQUENCE [LARGE SCALE GENOMIC DNA]</scope>
    <source>
        <strain evidence="4">CGMCC 4.7289</strain>
    </source>
</reference>
<organism evidence="3 4">
    <name type="scientific">Hamadaea flava</name>
    <dbReference type="NCBI Taxonomy" id="1742688"/>
    <lineage>
        <taxon>Bacteria</taxon>
        <taxon>Bacillati</taxon>
        <taxon>Actinomycetota</taxon>
        <taxon>Actinomycetes</taxon>
        <taxon>Micromonosporales</taxon>
        <taxon>Micromonosporaceae</taxon>
        <taxon>Hamadaea</taxon>
    </lineage>
</organism>
<keyword evidence="4" id="KW-1185">Reference proteome</keyword>
<protein>
    <submittedName>
        <fullName evidence="3">DUF4132 domain-containing protein</fullName>
    </submittedName>
</protein>
<evidence type="ECO:0000313" key="3">
    <source>
        <dbReference type="EMBL" id="MFC4134213.1"/>
    </source>
</evidence>
<evidence type="ECO:0000259" key="1">
    <source>
        <dbReference type="Pfam" id="PF13569"/>
    </source>
</evidence>
<feature type="domain" description="DUF7737" evidence="2">
    <location>
        <begin position="681"/>
        <end position="781"/>
    </location>
</feature>
<feature type="domain" description="DUF4132" evidence="1">
    <location>
        <begin position="388"/>
        <end position="567"/>
    </location>
</feature>
<dbReference type="InterPro" id="IPR056639">
    <property type="entry name" value="DUF7737"/>
</dbReference>
<dbReference type="InterPro" id="IPR025406">
    <property type="entry name" value="DUF4132"/>
</dbReference>
<dbReference type="Pfam" id="PF13569">
    <property type="entry name" value="DUF4132"/>
    <property type="match status" value="1"/>
</dbReference>
<dbReference type="EMBL" id="JBHSAY010000015">
    <property type="protein sequence ID" value="MFC4134213.1"/>
    <property type="molecule type" value="Genomic_DNA"/>
</dbReference>